<keyword evidence="4" id="KW-1185">Reference proteome</keyword>
<evidence type="ECO:0000313" key="4">
    <source>
        <dbReference type="Proteomes" id="UP001182556"/>
    </source>
</evidence>
<proteinExistence type="predicted"/>
<gene>
    <name evidence="3" type="ORF">DB88DRAFT_484519</name>
</gene>
<feature type="transmembrane region" description="Helical" evidence="2">
    <location>
        <begin position="33"/>
        <end position="55"/>
    </location>
</feature>
<dbReference type="Proteomes" id="UP001182556">
    <property type="component" value="Unassembled WGS sequence"/>
</dbReference>
<comment type="caution">
    <text evidence="3">The sequence shown here is derived from an EMBL/GenBank/DDBJ whole genome shotgun (WGS) entry which is preliminary data.</text>
</comment>
<dbReference type="EMBL" id="JAODAN010000003">
    <property type="protein sequence ID" value="KAK1925616.1"/>
    <property type="molecule type" value="Genomic_DNA"/>
</dbReference>
<evidence type="ECO:0000313" key="3">
    <source>
        <dbReference type="EMBL" id="KAK1925616.1"/>
    </source>
</evidence>
<keyword evidence="2" id="KW-0472">Membrane</keyword>
<feature type="transmembrane region" description="Helical" evidence="2">
    <location>
        <begin position="90"/>
        <end position="113"/>
    </location>
</feature>
<dbReference type="AlphaFoldDB" id="A0AAD9FT28"/>
<keyword evidence="2" id="KW-1133">Transmembrane helix</keyword>
<feature type="transmembrane region" description="Helical" evidence="2">
    <location>
        <begin position="67"/>
        <end position="84"/>
    </location>
</feature>
<reference evidence="3" key="1">
    <citation type="submission" date="2023-02" db="EMBL/GenBank/DDBJ databases">
        <title>Identification and recombinant expression of a fungal hydrolase from Papiliotrema laurentii that hydrolyzes apple cutin and clears colloidal polyester polyurethane.</title>
        <authorList>
            <consortium name="DOE Joint Genome Institute"/>
            <person name="Roman V.A."/>
            <person name="Bojanowski C."/>
            <person name="Crable B.R."/>
            <person name="Wagner D.N."/>
            <person name="Hung C.S."/>
            <person name="Nadeau L.J."/>
            <person name="Schratz L."/>
            <person name="Haridas S."/>
            <person name="Pangilinan J."/>
            <person name="Lipzen A."/>
            <person name="Na H."/>
            <person name="Yan M."/>
            <person name="Ng V."/>
            <person name="Grigoriev I.V."/>
            <person name="Spatafora J.W."/>
            <person name="Barlow D."/>
            <person name="Biffinger J."/>
            <person name="Kelley-Loughnane N."/>
            <person name="Varaljay V.A."/>
            <person name="Crookes-Goodson W.J."/>
        </authorList>
    </citation>
    <scope>NUCLEOTIDE SEQUENCE</scope>
    <source>
        <strain evidence="3">5307AH</strain>
    </source>
</reference>
<keyword evidence="2" id="KW-0812">Transmembrane</keyword>
<protein>
    <submittedName>
        <fullName evidence="3">Uncharacterized protein</fullName>
    </submittedName>
</protein>
<accession>A0AAD9FT28</accession>
<sequence>MSITHIRKPLPVEPVTHVLESSDWLDPQAWSRVQPVCLAAGGCLLAGLIMVRLAWARSPWLRFPGRLAWLSGLALLWYATFMLVDRQIAIVMLVVTMGGGVPVVLALLTVYVFRGTPSRERMEPEIRAAAIAVDVEKGQREGTEEGAALLDHWEEDEGCSGPGERFGTITDEK</sequence>
<organism evidence="3 4">
    <name type="scientific">Papiliotrema laurentii</name>
    <name type="common">Cryptococcus laurentii</name>
    <dbReference type="NCBI Taxonomy" id="5418"/>
    <lineage>
        <taxon>Eukaryota</taxon>
        <taxon>Fungi</taxon>
        <taxon>Dikarya</taxon>
        <taxon>Basidiomycota</taxon>
        <taxon>Agaricomycotina</taxon>
        <taxon>Tremellomycetes</taxon>
        <taxon>Tremellales</taxon>
        <taxon>Rhynchogastremaceae</taxon>
        <taxon>Papiliotrema</taxon>
    </lineage>
</organism>
<feature type="region of interest" description="Disordered" evidence="1">
    <location>
        <begin position="154"/>
        <end position="173"/>
    </location>
</feature>
<name>A0AAD9FT28_PAPLA</name>
<evidence type="ECO:0000256" key="2">
    <source>
        <dbReference type="SAM" id="Phobius"/>
    </source>
</evidence>
<evidence type="ECO:0000256" key="1">
    <source>
        <dbReference type="SAM" id="MobiDB-lite"/>
    </source>
</evidence>